<dbReference type="EMBL" id="PSQJ01000010">
    <property type="protein sequence ID" value="PTL86094.1"/>
    <property type="molecule type" value="Genomic_DNA"/>
</dbReference>
<evidence type="ECO:0000313" key="2">
    <source>
        <dbReference type="Proteomes" id="UP000240811"/>
    </source>
</evidence>
<comment type="caution">
    <text evidence="1">The sequence shown here is derived from an EMBL/GenBank/DDBJ whole genome shotgun (WGS) entry which is preliminary data.</text>
</comment>
<dbReference type="Proteomes" id="UP000240811">
    <property type="component" value="Unassembled WGS sequence"/>
</dbReference>
<dbReference type="AlphaFoldDB" id="A0A2T4VWD2"/>
<protein>
    <submittedName>
        <fullName evidence="1">Uncharacterized protein</fullName>
    </submittedName>
</protein>
<name>A0A2T4VWD2_9HYPH</name>
<organism evidence="1 2">
    <name type="scientific">Candidatus Liberibacter europaeus</name>
    <dbReference type="NCBI Taxonomy" id="744859"/>
    <lineage>
        <taxon>Bacteria</taxon>
        <taxon>Pseudomonadati</taxon>
        <taxon>Pseudomonadota</taxon>
        <taxon>Alphaproteobacteria</taxon>
        <taxon>Hyphomicrobiales</taxon>
        <taxon>Rhizobiaceae</taxon>
        <taxon>Liberibacter</taxon>
    </lineage>
</organism>
<accession>A0A2T4VWD2</accession>
<proteinExistence type="predicted"/>
<gene>
    <name evidence="1" type="ORF">C4617_05445</name>
</gene>
<reference evidence="2" key="1">
    <citation type="submission" date="2018-02" db="EMBL/GenBank/DDBJ databases">
        <title>Genome sequence of Candidatus Liberibacter europaeus.</title>
        <authorList>
            <person name="Frampton R.A."/>
            <person name="Thompson S.M."/>
            <person name="David C."/>
            <person name="Addison S.M."/>
            <person name="Smith G.R."/>
        </authorList>
    </citation>
    <scope>NUCLEOTIDE SEQUENCE [LARGE SCALE GENOMIC DNA]</scope>
</reference>
<evidence type="ECO:0000313" key="1">
    <source>
        <dbReference type="EMBL" id="PTL86094.1"/>
    </source>
</evidence>
<sequence>MLRSTPCRFQAAFSVSFISGQDSIIKGIINKFADACAHFRRVLPRKISWSAEDVWNDPQAKTPALTIQISIDACLGFLYKIRLIVT</sequence>